<dbReference type="EMBL" id="BPPX01000010">
    <property type="protein sequence ID" value="GJC82945.1"/>
    <property type="molecule type" value="Genomic_DNA"/>
</dbReference>
<reference evidence="4 5" key="1">
    <citation type="submission" date="2021-07" db="EMBL/GenBank/DDBJ databases">
        <title>Genome data of Colletotrichum spaethianum.</title>
        <authorList>
            <person name="Utami Y.D."/>
            <person name="Hiruma K."/>
        </authorList>
    </citation>
    <scope>NUCLEOTIDE SEQUENCE [LARGE SCALE GENOMIC DNA]</scope>
    <source>
        <strain evidence="4 5">MAFF 242679</strain>
    </source>
</reference>
<keyword evidence="2" id="KW-0597">Phosphoprotein</keyword>
<dbReference type="Proteomes" id="UP001055172">
    <property type="component" value="Unassembled WGS sequence"/>
</dbReference>
<dbReference type="GO" id="GO:0044550">
    <property type="term" value="P:secondary metabolite biosynthetic process"/>
    <property type="evidence" value="ECO:0007669"/>
    <property type="project" value="TreeGrafter"/>
</dbReference>
<keyword evidence="1" id="KW-0596">Phosphopantetheine</keyword>
<dbReference type="PROSITE" id="PS52004">
    <property type="entry name" value="KS3_2"/>
    <property type="match status" value="1"/>
</dbReference>
<dbReference type="Gene3D" id="3.40.47.10">
    <property type="match status" value="1"/>
</dbReference>
<dbReference type="Pfam" id="PF00109">
    <property type="entry name" value="ketoacyl-synt"/>
    <property type="match status" value="1"/>
</dbReference>
<protein>
    <submittedName>
        <fullName evidence="4">Highly reducing polyketide synthase azaB</fullName>
    </submittedName>
</protein>
<organism evidence="4 5">
    <name type="scientific">Colletotrichum liriopes</name>
    <dbReference type="NCBI Taxonomy" id="708192"/>
    <lineage>
        <taxon>Eukaryota</taxon>
        <taxon>Fungi</taxon>
        <taxon>Dikarya</taxon>
        <taxon>Ascomycota</taxon>
        <taxon>Pezizomycotina</taxon>
        <taxon>Sordariomycetes</taxon>
        <taxon>Hypocreomycetidae</taxon>
        <taxon>Glomerellales</taxon>
        <taxon>Glomerellaceae</taxon>
        <taxon>Colletotrichum</taxon>
        <taxon>Colletotrichum spaethianum species complex</taxon>
    </lineage>
</organism>
<dbReference type="InterPro" id="IPR020841">
    <property type="entry name" value="PKS_Beta-ketoAc_synthase_dom"/>
</dbReference>
<evidence type="ECO:0000256" key="2">
    <source>
        <dbReference type="ARBA" id="ARBA00022553"/>
    </source>
</evidence>
<evidence type="ECO:0000313" key="4">
    <source>
        <dbReference type="EMBL" id="GJC82945.1"/>
    </source>
</evidence>
<dbReference type="PANTHER" id="PTHR43775">
    <property type="entry name" value="FATTY ACID SYNTHASE"/>
    <property type="match status" value="1"/>
</dbReference>
<proteinExistence type="predicted"/>
<dbReference type="AlphaFoldDB" id="A0AA37LRP9"/>
<sequence length="88" mass="10017">MEDIAIIGMACRFPGNATSPEKLWEMLIQKESAWSEFPKDRLNIDGYYHPSGDRQGSFFSVMAEDAKAIDPQQRFLLEVSYEALENGK</sequence>
<comment type="caution">
    <text evidence="4">The sequence shown here is derived from an EMBL/GenBank/DDBJ whole genome shotgun (WGS) entry which is preliminary data.</text>
</comment>
<accession>A0AA37LRP9</accession>
<evidence type="ECO:0000256" key="1">
    <source>
        <dbReference type="ARBA" id="ARBA00022450"/>
    </source>
</evidence>
<dbReference type="GO" id="GO:0006633">
    <property type="term" value="P:fatty acid biosynthetic process"/>
    <property type="evidence" value="ECO:0007669"/>
    <property type="project" value="TreeGrafter"/>
</dbReference>
<gene>
    <name evidence="4" type="ORF">ColLi_05783</name>
</gene>
<dbReference type="InterPro" id="IPR016039">
    <property type="entry name" value="Thiolase-like"/>
</dbReference>
<evidence type="ECO:0000313" key="5">
    <source>
        <dbReference type="Proteomes" id="UP001055172"/>
    </source>
</evidence>
<name>A0AA37LRP9_9PEZI</name>
<dbReference type="PANTHER" id="PTHR43775:SF29">
    <property type="entry name" value="ASPERFURANONE POLYKETIDE SYNTHASE AFOG-RELATED"/>
    <property type="match status" value="1"/>
</dbReference>
<dbReference type="InterPro" id="IPR050091">
    <property type="entry name" value="PKS_NRPS_Biosynth_Enz"/>
</dbReference>
<evidence type="ECO:0000259" key="3">
    <source>
        <dbReference type="PROSITE" id="PS52004"/>
    </source>
</evidence>
<dbReference type="SUPFAM" id="SSF53901">
    <property type="entry name" value="Thiolase-like"/>
    <property type="match status" value="1"/>
</dbReference>
<feature type="domain" description="Ketosynthase family 3 (KS3)" evidence="3">
    <location>
        <begin position="1"/>
        <end position="88"/>
    </location>
</feature>
<dbReference type="InterPro" id="IPR014030">
    <property type="entry name" value="Ketoacyl_synth_N"/>
</dbReference>
<dbReference type="GO" id="GO:0004312">
    <property type="term" value="F:fatty acid synthase activity"/>
    <property type="evidence" value="ECO:0007669"/>
    <property type="project" value="TreeGrafter"/>
</dbReference>
<keyword evidence="5" id="KW-1185">Reference proteome</keyword>